<dbReference type="SMART" id="SM01060">
    <property type="entry name" value="Catalase"/>
    <property type="match status" value="1"/>
</dbReference>
<dbReference type="GO" id="GO:0046872">
    <property type="term" value="F:metal ion binding"/>
    <property type="evidence" value="ECO:0007669"/>
    <property type="project" value="UniProtKB-KW"/>
</dbReference>
<comment type="similarity">
    <text evidence="2 12">Belongs to the catalase family.</text>
</comment>
<name>A0A0P9WD63_PSEA0</name>
<evidence type="ECO:0000259" key="14">
    <source>
        <dbReference type="SMART" id="SM01060"/>
    </source>
</evidence>
<dbReference type="PATRIC" id="fig|34065.5.peg.1111"/>
<dbReference type="InterPro" id="IPR010582">
    <property type="entry name" value="Catalase_immune_responsive"/>
</dbReference>
<dbReference type="PRINTS" id="PR00067">
    <property type="entry name" value="CATALASE"/>
</dbReference>
<keyword evidence="7 11" id="KW-0408">Iron</keyword>
<comment type="catalytic activity">
    <reaction evidence="9 12">
        <text>2 H2O2 = O2 + 2 H2O</text>
        <dbReference type="Rhea" id="RHEA:20309"/>
        <dbReference type="ChEBI" id="CHEBI:15377"/>
        <dbReference type="ChEBI" id="CHEBI:15379"/>
        <dbReference type="ChEBI" id="CHEBI:16240"/>
        <dbReference type="EC" id="1.11.1.6"/>
    </reaction>
</comment>
<evidence type="ECO:0000256" key="1">
    <source>
        <dbReference type="ARBA" id="ARBA00001971"/>
    </source>
</evidence>
<dbReference type="InterPro" id="IPR040333">
    <property type="entry name" value="Catalase_3"/>
</dbReference>
<dbReference type="InterPro" id="IPR024711">
    <property type="entry name" value="Catalase_clade1/3"/>
</dbReference>
<dbReference type="InterPro" id="IPR011614">
    <property type="entry name" value="Catalase_core"/>
</dbReference>
<evidence type="ECO:0000256" key="5">
    <source>
        <dbReference type="ARBA" id="ARBA00022723"/>
    </source>
</evidence>
<dbReference type="InterPro" id="IPR020835">
    <property type="entry name" value="Catalase_sf"/>
</dbReference>
<sequence length="507" mass="56716">MRRCNSFPQYFLSSQSTGYTHQRKTYMSQKTLTTASGAPVADNQNSRSAGPRGPLLLDDFHLIEKLAHFNRENIPERRVHAKGSGAHGTFTVTRDISQYSSAKLFDTVGKQTPIFLRFSTVGGERGSADTERDPRGFAIKFYTEEGNWDMVGNNTPVFFIRDPLKFPDFIHTQKRLPQTNLKSPQMMWDFWSHSPEALHQVTILFSDRGIPDGYRHMHGFGSHTYSLISAAGERHWVRWHYKTRQGIKNLTPAEAARIAGTDPDYAQRDLFTAIERGDFPKWQVCIQLMSETQAANHHENPFDVTKTWSQKEYPLIEVGELELNRNPLNYFAEVEQAAFGPSNMVPGVGLSPDRMLQGRVFAYADAHRYRVGTNHQQLPINAPRNPVHSYQRDGSMAFGTNGGAAPNYEPNSYSDAPKEDPRYAEPALALSGAAGRHDHRVDGDYYSQAGKLFNLMSADQKALLISNIAGAMGGVSSDIVQRQLQHFYKADPAYGEGIASALGIKLG</sequence>
<gene>
    <name evidence="15" type="ORF">ALO63_04610</name>
</gene>
<keyword evidence="4 11" id="KW-0349">Heme</keyword>
<dbReference type="InterPro" id="IPR018028">
    <property type="entry name" value="Catalase"/>
</dbReference>
<evidence type="ECO:0000256" key="6">
    <source>
        <dbReference type="ARBA" id="ARBA00023002"/>
    </source>
</evidence>
<organism evidence="15 16">
    <name type="scientific">Pseudomonas amygdali pv. mori</name>
    <dbReference type="NCBI Taxonomy" id="34065"/>
    <lineage>
        <taxon>Bacteria</taxon>
        <taxon>Pseudomonadati</taxon>
        <taxon>Pseudomonadota</taxon>
        <taxon>Gammaproteobacteria</taxon>
        <taxon>Pseudomonadales</taxon>
        <taxon>Pseudomonadaceae</taxon>
        <taxon>Pseudomonas</taxon>
        <taxon>Pseudomonas amygdali</taxon>
    </lineage>
</organism>
<comment type="caution">
    <text evidence="15">The sequence shown here is derived from an EMBL/GenBank/DDBJ whole genome shotgun (WGS) entry which is preliminary data.</text>
</comment>
<dbReference type="PIRSF" id="PIRSF038928">
    <property type="entry name" value="Catalase_clade1-3"/>
    <property type="match status" value="1"/>
</dbReference>
<evidence type="ECO:0000313" key="16">
    <source>
        <dbReference type="Proteomes" id="UP000050420"/>
    </source>
</evidence>
<evidence type="ECO:0000256" key="10">
    <source>
        <dbReference type="PIRSR" id="PIRSR038928-1"/>
    </source>
</evidence>
<dbReference type="GO" id="GO:0005737">
    <property type="term" value="C:cytoplasm"/>
    <property type="evidence" value="ECO:0007669"/>
    <property type="project" value="TreeGrafter"/>
</dbReference>
<evidence type="ECO:0000256" key="4">
    <source>
        <dbReference type="ARBA" id="ARBA00022617"/>
    </source>
</evidence>
<feature type="domain" description="Catalase core" evidence="14">
    <location>
        <begin position="33"/>
        <end position="417"/>
    </location>
</feature>
<keyword evidence="5 11" id="KW-0479">Metal-binding</keyword>
<comment type="cofactor">
    <cofactor evidence="1 11">
        <name>heme</name>
        <dbReference type="ChEBI" id="CHEBI:30413"/>
    </cofactor>
</comment>
<feature type="active site" evidence="10">
    <location>
        <position position="153"/>
    </location>
</feature>
<dbReference type="Gene3D" id="2.40.180.10">
    <property type="entry name" value="Catalase core domain"/>
    <property type="match status" value="1"/>
</dbReference>
<dbReference type="Pfam" id="PF00199">
    <property type="entry name" value="Catalase"/>
    <property type="match status" value="1"/>
</dbReference>
<dbReference type="SUPFAM" id="SSF56634">
    <property type="entry name" value="Heme-dependent catalase-like"/>
    <property type="match status" value="1"/>
</dbReference>
<evidence type="ECO:0000256" key="13">
    <source>
        <dbReference type="SAM" id="MobiDB-lite"/>
    </source>
</evidence>
<dbReference type="GO" id="GO:0004096">
    <property type="term" value="F:catalase activity"/>
    <property type="evidence" value="ECO:0007669"/>
    <property type="project" value="UniProtKB-EC"/>
</dbReference>
<dbReference type="PANTHER" id="PTHR11465:SF9">
    <property type="entry name" value="CATALASE"/>
    <property type="match status" value="1"/>
</dbReference>
<dbReference type="PROSITE" id="PS51402">
    <property type="entry name" value="CATALASE_3"/>
    <property type="match status" value="1"/>
</dbReference>
<dbReference type="PANTHER" id="PTHR11465">
    <property type="entry name" value="CATALASE"/>
    <property type="match status" value="1"/>
</dbReference>
<keyword evidence="8 12" id="KW-0376">Hydrogen peroxide</keyword>
<evidence type="ECO:0000256" key="7">
    <source>
        <dbReference type="ARBA" id="ARBA00023004"/>
    </source>
</evidence>
<evidence type="ECO:0000313" key="15">
    <source>
        <dbReference type="EMBL" id="KPY03186.1"/>
    </source>
</evidence>
<evidence type="ECO:0000256" key="8">
    <source>
        <dbReference type="ARBA" id="ARBA00023324"/>
    </source>
</evidence>
<evidence type="ECO:0000256" key="12">
    <source>
        <dbReference type="RuleBase" id="RU000498"/>
    </source>
</evidence>
<keyword evidence="3 12" id="KW-0575">Peroxidase</keyword>
<dbReference type="InterPro" id="IPR024708">
    <property type="entry name" value="Catalase_AS"/>
</dbReference>
<feature type="region of interest" description="Disordered" evidence="13">
    <location>
        <begin position="396"/>
        <end position="420"/>
    </location>
</feature>
<proteinExistence type="inferred from homology"/>
<dbReference type="CDD" id="cd08156">
    <property type="entry name" value="catalase_clade_3"/>
    <property type="match status" value="1"/>
</dbReference>
<keyword evidence="6 12" id="KW-0560">Oxidoreductase</keyword>
<dbReference type="GO" id="GO:0020037">
    <property type="term" value="F:heme binding"/>
    <property type="evidence" value="ECO:0007669"/>
    <property type="project" value="InterPro"/>
</dbReference>
<evidence type="ECO:0000256" key="9">
    <source>
        <dbReference type="ARBA" id="ARBA00049254"/>
    </source>
</evidence>
<evidence type="ECO:0000256" key="2">
    <source>
        <dbReference type="ARBA" id="ARBA00005329"/>
    </source>
</evidence>
<dbReference type="EMBL" id="LJQU01000050">
    <property type="protein sequence ID" value="KPY03186.1"/>
    <property type="molecule type" value="Genomic_DNA"/>
</dbReference>
<protein>
    <recommendedName>
        <fullName evidence="12">Catalase</fullName>
        <ecNumber evidence="12">1.11.1.6</ecNumber>
    </recommendedName>
</protein>
<evidence type="ECO:0000256" key="11">
    <source>
        <dbReference type="PIRSR" id="PIRSR038928-2"/>
    </source>
</evidence>
<evidence type="ECO:0000256" key="3">
    <source>
        <dbReference type="ARBA" id="ARBA00022559"/>
    </source>
</evidence>
<dbReference type="GO" id="GO:0042744">
    <property type="term" value="P:hydrogen peroxide catabolic process"/>
    <property type="evidence" value="ECO:0007669"/>
    <property type="project" value="UniProtKB-KW"/>
</dbReference>
<feature type="active site" evidence="10">
    <location>
        <position position="80"/>
    </location>
</feature>
<dbReference type="FunFam" id="2.40.180.10:FF:000001">
    <property type="entry name" value="Catalase"/>
    <property type="match status" value="1"/>
</dbReference>
<dbReference type="GO" id="GO:0042542">
    <property type="term" value="P:response to hydrogen peroxide"/>
    <property type="evidence" value="ECO:0007669"/>
    <property type="project" value="TreeGrafter"/>
</dbReference>
<dbReference type="PROSITE" id="PS00438">
    <property type="entry name" value="CATALASE_2"/>
    <property type="match status" value="1"/>
</dbReference>
<reference evidence="15 16" key="1">
    <citation type="submission" date="2015-09" db="EMBL/GenBank/DDBJ databases">
        <title>Genome announcement of multiple Pseudomonas syringae strains.</title>
        <authorList>
            <person name="Thakur S."/>
            <person name="Wang P.W."/>
            <person name="Gong Y."/>
            <person name="Weir B.S."/>
            <person name="Guttman D.S."/>
        </authorList>
    </citation>
    <scope>NUCLEOTIDE SEQUENCE [LARGE SCALE GENOMIC DNA]</scope>
    <source>
        <strain evidence="15 16">ICMP4331</strain>
    </source>
</reference>
<dbReference type="InterPro" id="IPR002226">
    <property type="entry name" value="Catalase_haem_BS"/>
</dbReference>
<dbReference type="AlphaFoldDB" id="A0A0P9WD63"/>
<dbReference type="EC" id="1.11.1.6" evidence="12"/>
<accession>A0A0P9WD63</accession>
<dbReference type="Proteomes" id="UP000050420">
    <property type="component" value="Unassembled WGS sequence"/>
</dbReference>
<dbReference type="Pfam" id="PF06628">
    <property type="entry name" value="Catalase-rel"/>
    <property type="match status" value="1"/>
</dbReference>
<dbReference type="PROSITE" id="PS00437">
    <property type="entry name" value="CATALASE_1"/>
    <property type="match status" value="1"/>
</dbReference>
<feature type="binding site" description="axial binding residue" evidence="11">
    <location>
        <position position="363"/>
    </location>
    <ligand>
        <name>heme</name>
        <dbReference type="ChEBI" id="CHEBI:30413"/>
    </ligand>
    <ligandPart>
        <name>Fe</name>
        <dbReference type="ChEBI" id="CHEBI:18248"/>
    </ligandPart>
</feature>